<feature type="transmembrane region" description="Helical" evidence="3">
    <location>
        <begin position="304"/>
        <end position="325"/>
    </location>
</feature>
<evidence type="ECO:0000313" key="4">
    <source>
        <dbReference type="EMBL" id="SDI03117.1"/>
    </source>
</evidence>
<evidence type="ECO:0000256" key="1">
    <source>
        <dbReference type="ARBA" id="ARBA00005278"/>
    </source>
</evidence>
<protein>
    <submittedName>
        <fullName evidence="4">GerA spore germination protein</fullName>
    </submittedName>
</protein>
<proteinExistence type="inferred from homology"/>
<reference evidence="4 5" key="1">
    <citation type="submission" date="2016-10" db="EMBL/GenBank/DDBJ databases">
        <authorList>
            <person name="de Groot N.N."/>
        </authorList>
    </citation>
    <scope>NUCLEOTIDE SEQUENCE [LARGE SCALE GENOMIC DNA]</scope>
    <source>
        <strain evidence="4 5">DSM 2895</strain>
    </source>
</reference>
<dbReference type="GO" id="GO:0009847">
    <property type="term" value="P:spore germination"/>
    <property type="evidence" value="ECO:0007669"/>
    <property type="project" value="InterPro"/>
</dbReference>
<feature type="transmembrane region" description="Helical" evidence="3">
    <location>
        <begin position="430"/>
        <end position="454"/>
    </location>
</feature>
<dbReference type="OrthoDB" id="1726708at2"/>
<organism evidence="4 5">
    <name type="scientific">Aneurinibacillus migulanus</name>
    <name type="common">Bacillus migulanus</name>
    <dbReference type="NCBI Taxonomy" id="47500"/>
    <lineage>
        <taxon>Bacteria</taxon>
        <taxon>Bacillati</taxon>
        <taxon>Bacillota</taxon>
        <taxon>Bacilli</taxon>
        <taxon>Bacillales</taxon>
        <taxon>Paenibacillaceae</taxon>
        <taxon>Aneurinibacillus group</taxon>
        <taxon>Aneurinibacillus</taxon>
    </lineage>
</organism>
<dbReference type="Pfam" id="PF03323">
    <property type="entry name" value="GerA"/>
    <property type="match status" value="1"/>
</dbReference>
<keyword evidence="3" id="KW-0812">Transmembrane</keyword>
<comment type="similarity">
    <text evidence="1">Belongs to the GerABKA family.</text>
</comment>
<dbReference type="PANTHER" id="PTHR22550">
    <property type="entry name" value="SPORE GERMINATION PROTEIN"/>
    <property type="match status" value="1"/>
</dbReference>
<dbReference type="InterPro" id="IPR004995">
    <property type="entry name" value="Spore_Ger"/>
</dbReference>
<evidence type="ECO:0000256" key="3">
    <source>
        <dbReference type="SAM" id="Phobius"/>
    </source>
</evidence>
<feature type="transmembrane region" description="Helical" evidence="3">
    <location>
        <begin position="375"/>
        <end position="393"/>
    </location>
</feature>
<feature type="transmembrane region" description="Helical" evidence="3">
    <location>
        <begin position="399"/>
        <end position="418"/>
    </location>
</feature>
<evidence type="ECO:0000313" key="5">
    <source>
        <dbReference type="Proteomes" id="UP000182836"/>
    </source>
</evidence>
<dbReference type="Proteomes" id="UP000182836">
    <property type="component" value="Unassembled WGS sequence"/>
</dbReference>
<dbReference type="PIRSF" id="PIRSF005690">
    <property type="entry name" value="GerBA"/>
    <property type="match status" value="1"/>
</dbReference>
<dbReference type="PANTHER" id="PTHR22550:SF5">
    <property type="entry name" value="LEUCINE ZIPPER PROTEIN 4"/>
    <property type="match status" value="1"/>
</dbReference>
<name>A0A1G8H919_ANEMI</name>
<sequence length="512" mass="57321">MLQLIRRIFQRRVYPYSEHANPPSEAVTHTLKKMGQGAEADFACLSSLCRMEDFTYRRLDSVICCYISTIISPEFVDTYIIQPLTASSSDRNKASMIERLNGGEVKQIDDVEGCVAKLLQGWAIVLHDEGMPIAVNVFRAPERSVSPSENETTIFGPQENFIESLMTNVGIVRKRIKTIDLRLDISFVGKRTHTMAGLLWLDGIASPDNIVEMKRRLALVQIDGLTDIAELAEFIEDNPYSPFPNFVSTTQPQKTVSALLDGKVIVMLDGSPYVWITPSTFWEFLQSPDDYYNRWMPGSLLRSLRMVGLFAALFFTAIYVAITTFHYQMIPSDMLVTLLETRSKVPFPPLYEAMIMEVTIEFLREAGVRLPTKIGQTIGIVGGIVIGQAAVTAGFTSNVLIIAVALSAIASFVIPSYLMANAVRTIRYAFILLAGFFGFVGIVIGFALITLHLLEMRSLGAPYLSPLVPIRVADWKDSVIRFPFQLFVSRSTLSRSEDVQRQEERRNGRKPT</sequence>
<dbReference type="EMBL" id="FNED01000001">
    <property type="protein sequence ID" value="SDI03117.1"/>
    <property type="molecule type" value="Genomic_DNA"/>
</dbReference>
<dbReference type="InterPro" id="IPR050768">
    <property type="entry name" value="UPF0353/GerABKA_families"/>
</dbReference>
<dbReference type="GO" id="GO:0016020">
    <property type="term" value="C:membrane"/>
    <property type="evidence" value="ECO:0007669"/>
    <property type="project" value="InterPro"/>
</dbReference>
<dbReference type="GeneID" id="42308211"/>
<dbReference type="RefSeq" id="WP_052812334.1">
    <property type="nucleotide sequence ID" value="NZ_BJOA01000001.1"/>
</dbReference>
<evidence type="ECO:0000256" key="2">
    <source>
        <dbReference type="ARBA" id="ARBA00023136"/>
    </source>
</evidence>
<keyword evidence="3" id="KW-1133">Transmembrane helix</keyword>
<keyword evidence="2 3" id="KW-0472">Membrane</keyword>
<gene>
    <name evidence="4" type="ORF">SAMN04487909_101301</name>
</gene>
<accession>A0A1G8H919</accession>
<dbReference type="AlphaFoldDB" id="A0A1G8H919"/>